<sequence>MSGSISLSAAYKTSDGSLRFLQYLTSRELPTMDPILHRWEFNNVTGKAAAQGDLRTLQWLVESYRPGELLTQAVVEAVGNGHLHILEWLWENHRSRVVWGGMELCLVKESYHHDVVQWLRARTEISPENAQGLLLLAAENGDMELVRVLYETFSVEINAAVYFAAAYCQWEVVFWFADNCKWVNGYNLHDRAVKLGDLDTLKVLFDRGLVLNTEDILEFAAKCGQLHIVKWLYEVKGLTKAGHGYIAAVNNGRIDVLEYLTDKMEIMSEVDVDNYVMDEAVSLKTIQWLHFHANTRCSYRAMNKAAARGDLEMVQWLHANRSEGCSSSAMDRAAINGHLDMRSVAI</sequence>
<dbReference type="Proteomes" id="UP001632037">
    <property type="component" value="Unassembled WGS sequence"/>
</dbReference>
<reference evidence="1 2" key="1">
    <citation type="submission" date="2024-09" db="EMBL/GenBank/DDBJ databases">
        <title>Genome sequencing and assembly of Phytophthora oleae, isolate VK10A, causative agent of rot of olive drupes.</title>
        <authorList>
            <person name="Conti Taguali S."/>
            <person name="Riolo M."/>
            <person name="La Spada F."/>
            <person name="Cacciola S.O."/>
            <person name="Dionisio G."/>
        </authorList>
    </citation>
    <scope>NUCLEOTIDE SEQUENCE [LARGE SCALE GENOMIC DNA]</scope>
    <source>
        <strain evidence="1 2">VK10A</strain>
    </source>
</reference>
<dbReference type="EMBL" id="JBIMZQ010000071">
    <property type="protein sequence ID" value="KAL3656973.1"/>
    <property type="molecule type" value="Genomic_DNA"/>
</dbReference>
<accession>A0ABD3ERB2</accession>
<dbReference type="InterPro" id="IPR052050">
    <property type="entry name" value="SecEffector_AnkRepeat"/>
</dbReference>
<evidence type="ECO:0000313" key="2">
    <source>
        <dbReference type="Proteomes" id="UP001632037"/>
    </source>
</evidence>
<keyword evidence="2" id="KW-1185">Reference proteome</keyword>
<dbReference type="PANTHER" id="PTHR46586:SF3">
    <property type="entry name" value="ANKYRIN REPEAT-CONTAINING PROTEIN"/>
    <property type="match status" value="1"/>
</dbReference>
<comment type="caution">
    <text evidence="1">The sequence shown here is derived from an EMBL/GenBank/DDBJ whole genome shotgun (WGS) entry which is preliminary data.</text>
</comment>
<dbReference type="Gene3D" id="1.25.40.20">
    <property type="entry name" value="Ankyrin repeat-containing domain"/>
    <property type="match status" value="1"/>
</dbReference>
<gene>
    <name evidence="1" type="ORF">V7S43_018176</name>
</gene>
<evidence type="ECO:0000313" key="1">
    <source>
        <dbReference type="EMBL" id="KAL3656973.1"/>
    </source>
</evidence>
<dbReference type="AlphaFoldDB" id="A0ABD3ERB2"/>
<evidence type="ECO:0008006" key="3">
    <source>
        <dbReference type="Google" id="ProtNLM"/>
    </source>
</evidence>
<protein>
    <recommendedName>
        <fullName evidence="3">Ankyrin repeat-containing domain</fullName>
    </recommendedName>
</protein>
<dbReference type="SUPFAM" id="SSF48403">
    <property type="entry name" value="Ankyrin repeat"/>
    <property type="match status" value="1"/>
</dbReference>
<dbReference type="InterPro" id="IPR036770">
    <property type="entry name" value="Ankyrin_rpt-contain_sf"/>
</dbReference>
<dbReference type="PANTHER" id="PTHR46586">
    <property type="entry name" value="ANKYRIN REPEAT-CONTAINING PROTEIN"/>
    <property type="match status" value="1"/>
</dbReference>
<name>A0ABD3ERB2_9STRA</name>
<organism evidence="1 2">
    <name type="scientific">Phytophthora oleae</name>
    <dbReference type="NCBI Taxonomy" id="2107226"/>
    <lineage>
        <taxon>Eukaryota</taxon>
        <taxon>Sar</taxon>
        <taxon>Stramenopiles</taxon>
        <taxon>Oomycota</taxon>
        <taxon>Peronosporomycetes</taxon>
        <taxon>Peronosporales</taxon>
        <taxon>Peronosporaceae</taxon>
        <taxon>Phytophthora</taxon>
    </lineage>
</organism>
<proteinExistence type="predicted"/>